<dbReference type="EMBL" id="CP017269">
    <property type="protein sequence ID" value="AOT69010.1"/>
    <property type="molecule type" value="Genomic_DNA"/>
</dbReference>
<keyword evidence="7" id="KW-1185">Reference proteome</keyword>
<dbReference type="AlphaFoldDB" id="A0A1D8GDM1"/>
<keyword evidence="1" id="KW-0805">Transcription regulation</keyword>
<dbReference type="Gene3D" id="2.60.120.10">
    <property type="entry name" value="Jelly Rolls"/>
    <property type="match status" value="1"/>
</dbReference>
<gene>
    <name evidence="6" type="ORF">Gferi_05230</name>
</gene>
<dbReference type="OrthoDB" id="3176638at2"/>
<dbReference type="InterPro" id="IPR050397">
    <property type="entry name" value="Env_Response_Regulators"/>
</dbReference>
<dbReference type="PROSITE" id="PS50042">
    <property type="entry name" value="CNMP_BINDING_3"/>
    <property type="match status" value="1"/>
</dbReference>
<dbReference type="Proteomes" id="UP000095743">
    <property type="component" value="Chromosome"/>
</dbReference>
<name>A0A1D8GDM1_9FIRM</name>
<feature type="domain" description="Cyclic nucleotide-binding" evidence="4">
    <location>
        <begin position="13"/>
        <end position="136"/>
    </location>
</feature>
<dbReference type="PROSITE" id="PS51063">
    <property type="entry name" value="HTH_CRP_2"/>
    <property type="match status" value="1"/>
</dbReference>
<dbReference type="PANTHER" id="PTHR24567:SF58">
    <property type="entry name" value="CYCLIC AMP-BINDING REGULATORY PROTEIN"/>
    <property type="match status" value="1"/>
</dbReference>
<dbReference type="SMART" id="SM00419">
    <property type="entry name" value="HTH_CRP"/>
    <property type="match status" value="1"/>
</dbReference>
<dbReference type="GO" id="GO:0005829">
    <property type="term" value="C:cytosol"/>
    <property type="evidence" value="ECO:0007669"/>
    <property type="project" value="TreeGrafter"/>
</dbReference>
<dbReference type="Pfam" id="PF13545">
    <property type="entry name" value="HTH_Crp_2"/>
    <property type="match status" value="1"/>
</dbReference>
<dbReference type="SMART" id="SM00100">
    <property type="entry name" value="cNMP"/>
    <property type="match status" value="1"/>
</dbReference>
<sequence length="226" mass="25685">MHNLINALTHCVLFNHLSMDEVSHLLSDVTYTIKFYKKNEVVFSPHHPSDTLGIILDGSVDVQKIFASGKAITVNRRYSYDLIADASLFANIDCYPSTISTCENSHIFLINKCSLLKLFSKDEKIMSKFLESVSNRVLALNNTIEILSLNSVPSKIAYFLILEQKKQKSNTIKLKFTKKSLAEHINVSRPTLSRELKNLQLQGIISFHKRIIEIHSLEKLEALCSF</sequence>
<dbReference type="RefSeq" id="WP_069974576.1">
    <property type="nucleotide sequence ID" value="NZ_CP017269.1"/>
</dbReference>
<evidence type="ECO:0000256" key="3">
    <source>
        <dbReference type="ARBA" id="ARBA00023163"/>
    </source>
</evidence>
<feature type="domain" description="HTH crp-type" evidence="5">
    <location>
        <begin position="150"/>
        <end position="218"/>
    </location>
</feature>
<dbReference type="SUPFAM" id="SSF46785">
    <property type="entry name" value="Winged helix' DNA-binding domain"/>
    <property type="match status" value="1"/>
</dbReference>
<dbReference type="KEGG" id="gfe:Gferi_05230"/>
<dbReference type="InterPro" id="IPR018490">
    <property type="entry name" value="cNMP-bd_dom_sf"/>
</dbReference>
<dbReference type="Pfam" id="PF00027">
    <property type="entry name" value="cNMP_binding"/>
    <property type="match status" value="1"/>
</dbReference>
<dbReference type="GO" id="GO:0003677">
    <property type="term" value="F:DNA binding"/>
    <property type="evidence" value="ECO:0007669"/>
    <property type="project" value="UniProtKB-KW"/>
</dbReference>
<keyword evidence="2" id="KW-0238">DNA-binding</keyword>
<evidence type="ECO:0000259" key="4">
    <source>
        <dbReference type="PROSITE" id="PS50042"/>
    </source>
</evidence>
<dbReference type="STRING" id="1424294.Gferi_05230"/>
<evidence type="ECO:0000256" key="2">
    <source>
        <dbReference type="ARBA" id="ARBA00023125"/>
    </source>
</evidence>
<dbReference type="InterPro" id="IPR036390">
    <property type="entry name" value="WH_DNA-bd_sf"/>
</dbReference>
<protein>
    <recommendedName>
        <fullName evidence="8">Transcriptional regulator</fullName>
    </recommendedName>
</protein>
<evidence type="ECO:0000313" key="7">
    <source>
        <dbReference type="Proteomes" id="UP000095743"/>
    </source>
</evidence>
<reference evidence="6 7" key="1">
    <citation type="submission" date="2016-09" db="EMBL/GenBank/DDBJ databases">
        <title>Genomic analysis reveals versatility of anaerobic energy metabolism of Geosporobacter ferrireducens IRF9 of phylum Firmicutes.</title>
        <authorList>
            <person name="Kim S.-J."/>
        </authorList>
    </citation>
    <scope>NUCLEOTIDE SEQUENCE [LARGE SCALE GENOMIC DNA]</scope>
    <source>
        <strain evidence="6 7">IRF9</strain>
    </source>
</reference>
<dbReference type="PANTHER" id="PTHR24567">
    <property type="entry name" value="CRP FAMILY TRANSCRIPTIONAL REGULATORY PROTEIN"/>
    <property type="match status" value="1"/>
</dbReference>
<evidence type="ECO:0000256" key="1">
    <source>
        <dbReference type="ARBA" id="ARBA00023015"/>
    </source>
</evidence>
<dbReference type="GO" id="GO:0003700">
    <property type="term" value="F:DNA-binding transcription factor activity"/>
    <property type="evidence" value="ECO:0007669"/>
    <property type="project" value="TreeGrafter"/>
</dbReference>
<dbReference type="SUPFAM" id="SSF51206">
    <property type="entry name" value="cAMP-binding domain-like"/>
    <property type="match status" value="1"/>
</dbReference>
<organism evidence="6 7">
    <name type="scientific">Geosporobacter ferrireducens</name>
    <dbReference type="NCBI Taxonomy" id="1424294"/>
    <lineage>
        <taxon>Bacteria</taxon>
        <taxon>Bacillati</taxon>
        <taxon>Bacillota</taxon>
        <taxon>Clostridia</taxon>
        <taxon>Peptostreptococcales</taxon>
        <taxon>Thermotaleaceae</taxon>
        <taxon>Geosporobacter</taxon>
    </lineage>
</organism>
<accession>A0A1D8GDM1</accession>
<dbReference type="InterPro" id="IPR012318">
    <property type="entry name" value="HTH_CRP"/>
</dbReference>
<dbReference type="InterPro" id="IPR000595">
    <property type="entry name" value="cNMP-bd_dom"/>
</dbReference>
<evidence type="ECO:0000259" key="5">
    <source>
        <dbReference type="PROSITE" id="PS51063"/>
    </source>
</evidence>
<dbReference type="InterPro" id="IPR014710">
    <property type="entry name" value="RmlC-like_jellyroll"/>
</dbReference>
<proteinExistence type="predicted"/>
<evidence type="ECO:0000313" key="6">
    <source>
        <dbReference type="EMBL" id="AOT69010.1"/>
    </source>
</evidence>
<evidence type="ECO:0008006" key="8">
    <source>
        <dbReference type="Google" id="ProtNLM"/>
    </source>
</evidence>
<keyword evidence="3" id="KW-0804">Transcription</keyword>
<dbReference type="CDD" id="cd00038">
    <property type="entry name" value="CAP_ED"/>
    <property type="match status" value="1"/>
</dbReference>